<evidence type="ECO:0000256" key="2">
    <source>
        <dbReference type="ARBA" id="ARBA00022723"/>
    </source>
</evidence>
<name>A0A6N9HE25_9BURK</name>
<comment type="caution">
    <text evidence="9">The sequence shown here is derived from an EMBL/GenBank/DDBJ whole genome shotgun (WGS) entry which is preliminary data.</text>
</comment>
<protein>
    <submittedName>
        <fullName evidence="9">M48 family metalloprotease</fullName>
    </submittedName>
</protein>
<dbReference type="InterPro" id="IPR001915">
    <property type="entry name" value="Peptidase_M48"/>
</dbReference>
<evidence type="ECO:0000259" key="8">
    <source>
        <dbReference type="Pfam" id="PF01435"/>
    </source>
</evidence>
<dbReference type="GO" id="GO:0004222">
    <property type="term" value="F:metalloendopeptidase activity"/>
    <property type="evidence" value="ECO:0007669"/>
    <property type="project" value="InterPro"/>
</dbReference>
<accession>A0A6N9HE25</accession>
<organism evidence="9 10">
    <name type="scientific">Pseudoduganella guangdongensis</name>
    <dbReference type="NCBI Taxonomy" id="2692179"/>
    <lineage>
        <taxon>Bacteria</taxon>
        <taxon>Pseudomonadati</taxon>
        <taxon>Pseudomonadota</taxon>
        <taxon>Betaproteobacteria</taxon>
        <taxon>Burkholderiales</taxon>
        <taxon>Oxalobacteraceae</taxon>
        <taxon>Telluria group</taxon>
        <taxon>Pseudoduganella</taxon>
    </lineage>
</organism>
<proteinExistence type="inferred from homology"/>
<dbReference type="AlphaFoldDB" id="A0A6N9HE25"/>
<sequence length="367" mass="38489">MAVEQKNRSLNASWPVFAGALLLSACSTFQPGTTSAPETPAPPPQPLPPPAAVVTPQMQAARDNLKVIASLQDRLYRVAAPLLINNADLCKSQARNLLGFTAKNKYSYPGEYADASTAVLGYDDVLQVSGVLAGSGAAKAGLRKGDDLVAAGGKALPKGRDAESKAAAVFAPLAAGSANLSMTIARNGNKETLNVPVTRACAFRVDLGNSDNVNAYSDGSRVLLTRGMINFAQNDEAIAYVMAKELAHNVLGHAGQTRSTATVSSIIDNLASIRPDLTMLVGSAGVRPMPADYDVAADNLALYMLARAGYNISNARAFWQRLSGQYPATVLNGYTAIHPNVTARLAAMDRSVAEIKAKQAAKRPLLP</sequence>
<dbReference type="GO" id="GO:0051603">
    <property type="term" value="P:proteolysis involved in protein catabolic process"/>
    <property type="evidence" value="ECO:0007669"/>
    <property type="project" value="TreeGrafter"/>
</dbReference>
<dbReference type="Gene3D" id="2.30.42.10">
    <property type="match status" value="1"/>
</dbReference>
<dbReference type="GO" id="GO:0046872">
    <property type="term" value="F:metal ion binding"/>
    <property type="evidence" value="ECO:0007669"/>
    <property type="project" value="UniProtKB-KW"/>
</dbReference>
<dbReference type="EMBL" id="WWCJ01000004">
    <property type="protein sequence ID" value="MYN01811.1"/>
    <property type="molecule type" value="Genomic_DNA"/>
</dbReference>
<dbReference type="PANTHER" id="PTHR22726:SF1">
    <property type="entry name" value="METALLOENDOPEPTIDASE OMA1, MITOCHONDRIAL"/>
    <property type="match status" value="1"/>
</dbReference>
<keyword evidence="1 6" id="KW-0645">Protease</keyword>
<feature type="compositionally biased region" description="Pro residues" evidence="7">
    <location>
        <begin position="39"/>
        <end position="50"/>
    </location>
</feature>
<evidence type="ECO:0000256" key="1">
    <source>
        <dbReference type="ARBA" id="ARBA00022670"/>
    </source>
</evidence>
<dbReference type="Pfam" id="PF01435">
    <property type="entry name" value="Peptidase_M48"/>
    <property type="match status" value="1"/>
</dbReference>
<evidence type="ECO:0000256" key="4">
    <source>
        <dbReference type="ARBA" id="ARBA00022833"/>
    </source>
</evidence>
<keyword evidence="10" id="KW-1185">Reference proteome</keyword>
<feature type="domain" description="Peptidase M48" evidence="8">
    <location>
        <begin position="203"/>
        <end position="350"/>
    </location>
</feature>
<dbReference type="InterPro" id="IPR051156">
    <property type="entry name" value="Mito/Outer_Membr_Metalloprot"/>
</dbReference>
<evidence type="ECO:0000256" key="5">
    <source>
        <dbReference type="ARBA" id="ARBA00023049"/>
    </source>
</evidence>
<evidence type="ECO:0000313" key="9">
    <source>
        <dbReference type="EMBL" id="MYN01811.1"/>
    </source>
</evidence>
<keyword evidence="2" id="KW-0479">Metal-binding</keyword>
<evidence type="ECO:0000256" key="6">
    <source>
        <dbReference type="RuleBase" id="RU003983"/>
    </source>
</evidence>
<dbReference type="InterPro" id="IPR036034">
    <property type="entry name" value="PDZ_sf"/>
</dbReference>
<dbReference type="GO" id="GO:0016020">
    <property type="term" value="C:membrane"/>
    <property type="evidence" value="ECO:0007669"/>
    <property type="project" value="TreeGrafter"/>
</dbReference>
<keyword evidence="3 6" id="KW-0378">Hydrolase</keyword>
<keyword evidence="4 6" id="KW-0862">Zinc</keyword>
<feature type="region of interest" description="Disordered" evidence="7">
    <location>
        <begin position="31"/>
        <end position="50"/>
    </location>
</feature>
<dbReference type="PANTHER" id="PTHR22726">
    <property type="entry name" value="METALLOENDOPEPTIDASE OMA1"/>
    <property type="match status" value="1"/>
</dbReference>
<dbReference type="RefSeq" id="WP_161024818.1">
    <property type="nucleotide sequence ID" value="NZ_WWCJ01000004.1"/>
</dbReference>
<evidence type="ECO:0000256" key="7">
    <source>
        <dbReference type="SAM" id="MobiDB-lite"/>
    </source>
</evidence>
<dbReference type="Proteomes" id="UP000448575">
    <property type="component" value="Unassembled WGS sequence"/>
</dbReference>
<dbReference type="PROSITE" id="PS51257">
    <property type="entry name" value="PROKAR_LIPOPROTEIN"/>
    <property type="match status" value="1"/>
</dbReference>
<keyword evidence="5 6" id="KW-0482">Metalloprotease</keyword>
<evidence type="ECO:0000256" key="3">
    <source>
        <dbReference type="ARBA" id="ARBA00022801"/>
    </source>
</evidence>
<comment type="similarity">
    <text evidence="6">Belongs to the peptidase M48 family.</text>
</comment>
<gene>
    <name evidence="9" type="ORF">GTP41_06830</name>
</gene>
<comment type="cofactor">
    <cofactor evidence="6">
        <name>Zn(2+)</name>
        <dbReference type="ChEBI" id="CHEBI:29105"/>
    </cofactor>
    <text evidence="6">Binds 1 zinc ion per subunit.</text>
</comment>
<evidence type="ECO:0000313" key="10">
    <source>
        <dbReference type="Proteomes" id="UP000448575"/>
    </source>
</evidence>
<dbReference type="CDD" id="cd07342">
    <property type="entry name" value="M48C_Oma1_like"/>
    <property type="match status" value="1"/>
</dbReference>
<reference evidence="9 10" key="1">
    <citation type="submission" date="2019-12" db="EMBL/GenBank/DDBJ databases">
        <title>Novel species isolated from a subtropical stream in China.</title>
        <authorList>
            <person name="Lu H."/>
        </authorList>
    </citation>
    <scope>NUCLEOTIDE SEQUENCE [LARGE SCALE GENOMIC DNA]</scope>
    <source>
        <strain evidence="9 10">DS3</strain>
    </source>
</reference>
<dbReference type="SUPFAM" id="SSF50156">
    <property type="entry name" value="PDZ domain-like"/>
    <property type="match status" value="1"/>
</dbReference>